<evidence type="ECO:0000256" key="20">
    <source>
        <dbReference type="PIRSR" id="PIRSR039102-3"/>
    </source>
</evidence>
<comment type="cofactor">
    <cofactor evidence="1">
        <name>Mn(2+)</name>
        <dbReference type="ChEBI" id="CHEBI:29035"/>
    </cofactor>
</comment>
<dbReference type="InterPro" id="IPR016185">
    <property type="entry name" value="PreATP-grasp_dom_sf"/>
</dbReference>
<evidence type="ECO:0000256" key="2">
    <source>
        <dbReference type="ARBA" id="ARBA00003921"/>
    </source>
</evidence>
<evidence type="ECO:0000313" key="24">
    <source>
        <dbReference type="Proteomes" id="UP000092544"/>
    </source>
</evidence>
<dbReference type="InterPro" id="IPR011761">
    <property type="entry name" value="ATP-grasp"/>
</dbReference>
<feature type="binding site" evidence="20">
    <location>
        <position position="275"/>
    </location>
    <ligand>
        <name>Mg(2+)</name>
        <dbReference type="ChEBI" id="CHEBI:18420"/>
        <label>2</label>
    </ligand>
</feature>
<dbReference type="GO" id="GO:0071555">
    <property type="term" value="P:cell wall organization"/>
    <property type="evidence" value="ECO:0007669"/>
    <property type="project" value="UniProtKB-KW"/>
</dbReference>
<keyword evidence="24" id="KW-1185">Reference proteome</keyword>
<dbReference type="NCBIfam" id="NF002378">
    <property type="entry name" value="PRK01372.1"/>
    <property type="match status" value="1"/>
</dbReference>
<evidence type="ECO:0000256" key="15">
    <source>
        <dbReference type="ARBA" id="ARBA00023211"/>
    </source>
</evidence>
<evidence type="ECO:0000256" key="11">
    <source>
        <dbReference type="ARBA" id="ARBA00022840"/>
    </source>
</evidence>
<comment type="pathway">
    <text evidence="4 18">Cell wall biogenesis; peptidoglycan biosynthesis.</text>
</comment>
<dbReference type="Proteomes" id="UP000092544">
    <property type="component" value="Unassembled WGS sequence"/>
</dbReference>
<dbReference type="GO" id="GO:0009252">
    <property type="term" value="P:peptidoglycan biosynthetic process"/>
    <property type="evidence" value="ECO:0007669"/>
    <property type="project" value="UniProtKB-UniRule"/>
</dbReference>
<keyword evidence="16 18" id="KW-0961">Cell wall biogenesis/degradation</keyword>
<dbReference type="InterPro" id="IPR013815">
    <property type="entry name" value="ATP_grasp_subdomain_1"/>
</dbReference>
<keyword evidence="9 20" id="KW-0479">Metal-binding</keyword>
<dbReference type="UniPathway" id="UPA00219"/>
<dbReference type="NCBIfam" id="TIGR01205">
    <property type="entry name" value="D_ala_D_alaTIGR"/>
    <property type="match status" value="1"/>
</dbReference>
<evidence type="ECO:0000256" key="12">
    <source>
        <dbReference type="ARBA" id="ARBA00022842"/>
    </source>
</evidence>
<dbReference type="Gene3D" id="3.30.1490.20">
    <property type="entry name" value="ATP-grasp fold, A domain"/>
    <property type="match status" value="1"/>
</dbReference>
<keyword evidence="8 18" id="KW-0436">Ligase</keyword>
<dbReference type="OrthoDB" id="9813261at2"/>
<feature type="binding site" evidence="20">
    <location>
        <position position="262"/>
    </location>
    <ligand>
        <name>Mg(2+)</name>
        <dbReference type="ChEBI" id="CHEBI:18420"/>
        <label>1</label>
    </ligand>
</feature>
<dbReference type="GO" id="GO:0005524">
    <property type="term" value="F:ATP binding"/>
    <property type="evidence" value="ECO:0007669"/>
    <property type="project" value="UniProtKB-UniRule"/>
</dbReference>
<dbReference type="PROSITE" id="PS50975">
    <property type="entry name" value="ATP_GRASP"/>
    <property type="match status" value="1"/>
</dbReference>
<dbReference type="PROSITE" id="PS00843">
    <property type="entry name" value="DALA_DALA_LIGASE_1"/>
    <property type="match status" value="1"/>
</dbReference>
<evidence type="ECO:0000256" key="7">
    <source>
        <dbReference type="ARBA" id="ARBA00022490"/>
    </source>
</evidence>
<dbReference type="STRING" id="1792290.MSP8886_01685"/>
<dbReference type="PROSITE" id="PS00844">
    <property type="entry name" value="DALA_DALA_LIGASE_2"/>
    <property type="match status" value="1"/>
</dbReference>
<evidence type="ECO:0000256" key="19">
    <source>
        <dbReference type="PIRSR" id="PIRSR039102-1"/>
    </source>
</evidence>
<dbReference type="PANTHER" id="PTHR23132:SF23">
    <property type="entry name" value="D-ALANINE--D-ALANINE LIGASE B"/>
    <property type="match status" value="1"/>
</dbReference>
<dbReference type="InterPro" id="IPR011095">
    <property type="entry name" value="Dala_Dala_lig_C"/>
</dbReference>
<dbReference type="SUPFAM" id="SSF52440">
    <property type="entry name" value="PreATP-grasp domain"/>
    <property type="match status" value="1"/>
</dbReference>
<dbReference type="Pfam" id="PF07478">
    <property type="entry name" value="Dala_Dala_lig_C"/>
    <property type="match status" value="1"/>
</dbReference>
<evidence type="ECO:0000256" key="9">
    <source>
        <dbReference type="ARBA" id="ARBA00022723"/>
    </source>
</evidence>
<evidence type="ECO:0000256" key="1">
    <source>
        <dbReference type="ARBA" id="ARBA00001936"/>
    </source>
</evidence>
<feature type="domain" description="ATP-grasp" evidence="22">
    <location>
        <begin position="111"/>
        <end position="308"/>
    </location>
</feature>
<keyword evidence="14 18" id="KW-0573">Peptidoglycan synthesis</keyword>
<sequence length="317" mass="34814">MSILLEEATIAVIYGGRSAEREVSLQSGPLVANGLQEKGYRVVTLDLYGPEGLLDPIKQLQETHFDMAFIALHGGEGEDGHIQALLDMLGKPYTGSSPLACGLAMDKVMTKRFWQGIGLATPMYLSFEYEADVAVIESELSYPMIIKPSREGSTFGINKANNRQQLEVALQNALEFDSDILIEEFVEGPEFTVSVIDDVAYPAIGLKASASHELYDYEAKYIADDTEYLLPCGLSEDDEHELQNLALEAYQSLGCRGWGRVDVMRDKAGKFWVLEVNTSPGMTSHSLVPMAAAYVGLDYASLVEKIAQNAWLQHGCD</sequence>
<evidence type="ECO:0000313" key="23">
    <source>
        <dbReference type="EMBL" id="SBS30066.1"/>
    </source>
</evidence>
<evidence type="ECO:0000256" key="8">
    <source>
        <dbReference type="ARBA" id="ARBA00022598"/>
    </source>
</evidence>
<comment type="catalytic activity">
    <reaction evidence="17 18">
        <text>2 D-alanine + ATP = D-alanyl-D-alanine + ADP + phosphate + H(+)</text>
        <dbReference type="Rhea" id="RHEA:11224"/>
        <dbReference type="ChEBI" id="CHEBI:15378"/>
        <dbReference type="ChEBI" id="CHEBI:30616"/>
        <dbReference type="ChEBI" id="CHEBI:43474"/>
        <dbReference type="ChEBI" id="CHEBI:57416"/>
        <dbReference type="ChEBI" id="CHEBI:57822"/>
        <dbReference type="ChEBI" id="CHEBI:456216"/>
        <dbReference type="EC" id="6.3.2.4"/>
    </reaction>
</comment>
<dbReference type="InterPro" id="IPR011127">
    <property type="entry name" value="Dala_Dala_lig_N"/>
</dbReference>
<dbReference type="HAMAP" id="MF_00047">
    <property type="entry name" value="Dala_Dala_lig"/>
    <property type="match status" value="1"/>
</dbReference>
<dbReference type="EC" id="6.3.2.4" evidence="6 18"/>
<dbReference type="RefSeq" id="WP_067014904.1">
    <property type="nucleotide sequence ID" value="NZ_FLOB01000003.1"/>
</dbReference>
<evidence type="ECO:0000256" key="4">
    <source>
        <dbReference type="ARBA" id="ARBA00004752"/>
    </source>
</evidence>
<keyword evidence="7 18" id="KW-0963">Cytoplasm</keyword>
<keyword evidence="15 20" id="KW-0464">Manganese</keyword>
<evidence type="ECO:0000256" key="18">
    <source>
        <dbReference type="HAMAP-Rule" id="MF_00047"/>
    </source>
</evidence>
<dbReference type="SUPFAM" id="SSF56059">
    <property type="entry name" value="Glutathione synthetase ATP-binding domain-like"/>
    <property type="match status" value="1"/>
</dbReference>
<keyword evidence="11 21" id="KW-0067">ATP-binding</keyword>
<evidence type="ECO:0000256" key="13">
    <source>
        <dbReference type="ARBA" id="ARBA00022960"/>
    </source>
</evidence>
<dbReference type="EMBL" id="FLOB01000003">
    <property type="protein sequence ID" value="SBS30066.1"/>
    <property type="molecule type" value="Genomic_DNA"/>
</dbReference>
<dbReference type="GO" id="GO:0008716">
    <property type="term" value="F:D-alanine-D-alanine ligase activity"/>
    <property type="evidence" value="ECO:0007669"/>
    <property type="project" value="UniProtKB-UniRule"/>
</dbReference>
<feature type="binding site" evidence="20">
    <location>
        <position position="277"/>
    </location>
    <ligand>
        <name>Mg(2+)</name>
        <dbReference type="ChEBI" id="CHEBI:18420"/>
        <label>2</label>
    </ligand>
</feature>
<dbReference type="InterPro" id="IPR000291">
    <property type="entry name" value="D-Ala_lig_Van_CS"/>
</dbReference>
<evidence type="ECO:0000259" key="22">
    <source>
        <dbReference type="PROSITE" id="PS50975"/>
    </source>
</evidence>
<dbReference type="Gene3D" id="3.30.470.20">
    <property type="entry name" value="ATP-grasp fold, B domain"/>
    <property type="match status" value="1"/>
</dbReference>
<dbReference type="Gene3D" id="3.40.50.20">
    <property type="match status" value="1"/>
</dbReference>
<dbReference type="GO" id="GO:0008360">
    <property type="term" value="P:regulation of cell shape"/>
    <property type="evidence" value="ECO:0007669"/>
    <property type="project" value="UniProtKB-KW"/>
</dbReference>
<evidence type="ECO:0000256" key="5">
    <source>
        <dbReference type="ARBA" id="ARBA00010871"/>
    </source>
</evidence>
<feature type="active site" evidence="19">
    <location>
        <position position="153"/>
    </location>
</feature>
<protein>
    <recommendedName>
        <fullName evidence="6 18">D-alanine--D-alanine ligase</fullName>
        <ecNumber evidence="6 18">6.3.2.4</ecNumber>
    </recommendedName>
    <alternativeName>
        <fullName evidence="18">D-Ala-D-Ala ligase</fullName>
    </alternativeName>
    <alternativeName>
        <fullName evidence="18">D-alanylalanine synthetase</fullName>
    </alternativeName>
</protein>
<keyword evidence="12 20" id="KW-0460">Magnesium</keyword>
<comment type="subcellular location">
    <subcellularLocation>
        <location evidence="3 18">Cytoplasm</location>
    </subcellularLocation>
</comment>
<organism evidence="23 24">
    <name type="scientific">Marinomonas spartinae</name>
    <dbReference type="NCBI Taxonomy" id="1792290"/>
    <lineage>
        <taxon>Bacteria</taxon>
        <taxon>Pseudomonadati</taxon>
        <taxon>Pseudomonadota</taxon>
        <taxon>Gammaproteobacteria</taxon>
        <taxon>Oceanospirillales</taxon>
        <taxon>Oceanospirillaceae</taxon>
        <taxon>Marinomonas</taxon>
    </lineage>
</organism>
<accession>A0A1A8TAX5</accession>
<keyword evidence="13 18" id="KW-0133">Cell shape</keyword>
<keyword evidence="10 21" id="KW-0547">Nucleotide-binding</keyword>
<comment type="function">
    <text evidence="2 18">Cell wall formation.</text>
</comment>
<evidence type="ECO:0000256" key="16">
    <source>
        <dbReference type="ARBA" id="ARBA00023316"/>
    </source>
</evidence>
<dbReference type="AlphaFoldDB" id="A0A1A8TAX5"/>
<proteinExistence type="inferred from homology"/>
<evidence type="ECO:0000256" key="10">
    <source>
        <dbReference type="ARBA" id="ARBA00022741"/>
    </source>
</evidence>
<evidence type="ECO:0000256" key="21">
    <source>
        <dbReference type="PROSITE-ProRule" id="PRU00409"/>
    </source>
</evidence>
<name>A0A1A8TAX5_9GAMM</name>
<dbReference type="GO" id="GO:0046872">
    <property type="term" value="F:metal ion binding"/>
    <property type="evidence" value="ECO:0007669"/>
    <property type="project" value="UniProtKB-KW"/>
</dbReference>
<evidence type="ECO:0000256" key="17">
    <source>
        <dbReference type="ARBA" id="ARBA00047614"/>
    </source>
</evidence>
<feature type="active site" evidence="19">
    <location>
        <position position="20"/>
    </location>
</feature>
<comment type="similarity">
    <text evidence="5 18">Belongs to the D-alanine--D-alanine ligase family.</text>
</comment>
<dbReference type="PIRSF" id="PIRSF039102">
    <property type="entry name" value="Ddl/VanB"/>
    <property type="match status" value="1"/>
</dbReference>
<dbReference type="Pfam" id="PF01820">
    <property type="entry name" value="Dala_Dala_lig_N"/>
    <property type="match status" value="1"/>
</dbReference>
<evidence type="ECO:0000256" key="6">
    <source>
        <dbReference type="ARBA" id="ARBA00012216"/>
    </source>
</evidence>
<evidence type="ECO:0000256" key="14">
    <source>
        <dbReference type="ARBA" id="ARBA00022984"/>
    </source>
</evidence>
<dbReference type="FunFam" id="3.30.470.20:FF:000008">
    <property type="entry name" value="D-alanine--D-alanine ligase"/>
    <property type="match status" value="1"/>
</dbReference>
<feature type="binding site" evidence="20">
    <location>
        <position position="275"/>
    </location>
    <ligand>
        <name>Mg(2+)</name>
        <dbReference type="ChEBI" id="CHEBI:18420"/>
        <label>1</label>
    </ligand>
</feature>
<dbReference type="PANTHER" id="PTHR23132">
    <property type="entry name" value="D-ALANINE--D-ALANINE LIGASE"/>
    <property type="match status" value="1"/>
</dbReference>
<gene>
    <name evidence="18 23" type="primary">ddl</name>
    <name evidence="23" type="ORF">MSP8886_01685</name>
</gene>
<reference evidence="23 24" key="1">
    <citation type="submission" date="2016-06" db="EMBL/GenBank/DDBJ databases">
        <authorList>
            <person name="Kjaerup R.B."/>
            <person name="Dalgaard T.S."/>
            <person name="Juul-Madsen H.R."/>
        </authorList>
    </citation>
    <scope>NUCLEOTIDE SEQUENCE [LARGE SCALE GENOMIC DNA]</scope>
    <source>
        <strain evidence="23 24">CECT 8886</strain>
    </source>
</reference>
<dbReference type="GO" id="GO:0005829">
    <property type="term" value="C:cytosol"/>
    <property type="evidence" value="ECO:0007669"/>
    <property type="project" value="TreeGrafter"/>
</dbReference>
<dbReference type="InterPro" id="IPR005905">
    <property type="entry name" value="D_ala_D_ala"/>
</dbReference>
<comment type="cofactor">
    <cofactor evidence="20">
        <name>Mg(2+)</name>
        <dbReference type="ChEBI" id="CHEBI:18420"/>
    </cofactor>
    <cofactor evidence="20">
        <name>Mn(2+)</name>
        <dbReference type="ChEBI" id="CHEBI:29035"/>
    </cofactor>
    <text evidence="20">Binds 2 magnesium or manganese ions per subunit.</text>
</comment>
<evidence type="ECO:0000256" key="3">
    <source>
        <dbReference type="ARBA" id="ARBA00004496"/>
    </source>
</evidence>
<feature type="active site" evidence="19">
    <location>
        <position position="286"/>
    </location>
</feature>